<dbReference type="OrthoDB" id="9800334at2"/>
<proteinExistence type="predicted"/>
<organism evidence="2 3">
    <name type="scientific">Candidatus Pantoea soli</name>
    <dbReference type="NCBI Taxonomy" id="3098669"/>
    <lineage>
        <taxon>Bacteria</taxon>
        <taxon>Pseudomonadati</taxon>
        <taxon>Pseudomonadota</taxon>
        <taxon>Gammaproteobacteria</taxon>
        <taxon>Enterobacterales</taxon>
        <taxon>Erwiniaceae</taxon>
        <taxon>Pantoea</taxon>
    </lineage>
</organism>
<dbReference type="KEGG" id="pdis:D8B20_18445"/>
<accession>A0A518XI93</accession>
<dbReference type="EMBL" id="CP032703">
    <property type="protein sequence ID" value="QDY43910.1"/>
    <property type="molecule type" value="Genomic_DNA"/>
</dbReference>
<keyword evidence="2" id="KW-0614">Plasmid</keyword>
<dbReference type="SUPFAM" id="SSF46955">
    <property type="entry name" value="Putative DNA-binding domain"/>
    <property type="match status" value="1"/>
</dbReference>
<dbReference type="AlphaFoldDB" id="A0A518XI93"/>
<keyword evidence="3" id="KW-1185">Reference proteome</keyword>
<feature type="domain" description="HTH merR-type" evidence="1">
    <location>
        <begin position="3"/>
        <end position="68"/>
    </location>
</feature>
<gene>
    <name evidence="2" type="ORF">D8B20_18445</name>
</gene>
<dbReference type="InterPro" id="IPR000551">
    <property type="entry name" value="MerR-type_HTH_dom"/>
</dbReference>
<dbReference type="Pfam" id="PF22270">
    <property type="entry name" value="MlrA_helical"/>
    <property type="match status" value="1"/>
</dbReference>
<name>A0A518XI93_9GAMM</name>
<reference evidence="2 3" key="1">
    <citation type="submission" date="2018-10" db="EMBL/GenBank/DDBJ databases">
        <title>Genome Sequencing of Pantoea dispersa DSM 32899.</title>
        <authorList>
            <person name="Nawrath M."/>
            <person name="Ottenheim C."/>
            <person name="Wilm A."/>
            <person name="Zimmermann W."/>
            <person name="Wu J.C."/>
        </authorList>
    </citation>
    <scope>NUCLEOTIDE SEQUENCE [LARGE SCALE GENOMIC DNA]</scope>
    <source>
        <strain evidence="2 3">DSM 32899</strain>
        <plasmid evidence="2 3">unnamed1</plasmid>
    </source>
</reference>
<dbReference type="Gene3D" id="1.10.1660.10">
    <property type="match status" value="1"/>
</dbReference>
<dbReference type="Proteomes" id="UP000319411">
    <property type="component" value="Plasmid unnamed1"/>
</dbReference>
<geneLocation type="plasmid" evidence="2 3">
    <name>unnamed1</name>
</geneLocation>
<protein>
    <submittedName>
        <fullName evidence="2">MerR family transcriptional regulator</fullName>
    </submittedName>
</protein>
<dbReference type="InterPro" id="IPR053988">
    <property type="entry name" value="MlrA-like_helical"/>
</dbReference>
<dbReference type="Pfam" id="PF22267">
    <property type="entry name" value="MlrA_C"/>
    <property type="match status" value="1"/>
</dbReference>
<evidence type="ECO:0000313" key="2">
    <source>
        <dbReference type="EMBL" id="QDY43910.1"/>
    </source>
</evidence>
<dbReference type="Pfam" id="PF13411">
    <property type="entry name" value="MerR_1"/>
    <property type="match status" value="1"/>
</dbReference>
<dbReference type="InterPro" id="IPR009061">
    <property type="entry name" value="DNA-bd_dom_put_sf"/>
</dbReference>
<dbReference type="RefSeq" id="WP_145891018.1">
    <property type="nucleotide sequence ID" value="NZ_CP032703.1"/>
</dbReference>
<evidence type="ECO:0000259" key="1">
    <source>
        <dbReference type="PROSITE" id="PS50937"/>
    </source>
</evidence>
<dbReference type="GO" id="GO:0006355">
    <property type="term" value="P:regulation of DNA-templated transcription"/>
    <property type="evidence" value="ECO:0007669"/>
    <property type="project" value="InterPro"/>
</dbReference>
<dbReference type="GO" id="GO:0003677">
    <property type="term" value="F:DNA binding"/>
    <property type="evidence" value="ECO:0007669"/>
    <property type="project" value="InterPro"/>
</dbReference>
<dbReference type="PROSITE" id="PS50937">
    <property type="entry name" value="HTH_MERR_2"/>
    <property type="match status" value="1"/>
</dbReference>
<dbReference type="InterPro" id="IPR053987">
    <property type="entry name" value="MlrA-like_C"/>
</dbReference>
<evidence type="ECO:0000313" key="3">
    <source>
        <dbReference type="Proteomes" id="UP000319411"/>
    </source>
</evidence>
<sequence>MSYHTTDTVCAIAGILPATLRNWRRAGLIAAPDKVEGYGASQIMRILNLREMSAEGATLSEIRLRLHGKVLSAQSGWQCRQEELIEQLRHPSDELLQNRIRQVGTDYSSDDFVNCYLRPLNLWLRDDKSPDAALRLERFHRAVYKHACRVIGAAYRRKTVPMFLEAISVTDPTEIWMEAIRLTGQGCRLEVSPQPTGIPANAGLRYEHHLMWCGAGISQLMLWNYRHRLRDGLPVRLSGPDQNLLAPGR</sequence>
<dbReference type="SMART" id="SM00422">
    <property type="entry name" value="HTH_MERR"/>
    <property type="match status" value="1"/>
</dbReference>